<comment type="caution">
    <text evidence="1">The sequence shown here is derived from an EMBL/GenBank/DDBJ whole genome shotgun (WGS) entry which is preliminary data.</text>
</comment>
<sequence>MDGGASAEELLVKFEIEKSENLTSSLTFHNIGLPPLLITAADDGTVDAHITAIRGDTTAPRNAGWQKSSKLPKTEKDYDDDLYIQRTCACIAETIHHDSAIQEDQIRCNQTERNKTTQLAEWRMKLEKNCS</sequence>
<proteinExistence type="predicted"/>
<keyword evidence="2" id="KW-1185">Reference proteome</keyword>
<evidence type="ECO:0000313" key="1">
    <source>
        <dbReference type="EMBL" id="KAK6741393.1"/>
    </source>
</evidence>
<dbReference type="EMBL" id="JAVFWL010000003">
    <property type="protein sequence ID" value="KAK6741393.1"/>
    <property type="molecule type" value="Genomic_DNA"/>
</dbReference>
<evidence type="ECO:0000313" key="2">
    <source>
        <dbReference type="Proteomes" id="UP001303046"/>
    </source>
</evidence>
<gene>
    <name evidence="1" type="primary">Necator_chrIII.g10083</name>
    <name evidence="1" type="ORF">RB195_009318</name>
</gene>
<accession>A0ABR1CUG8</accession>
<reference evidence="1 2" key="1">
    <citation type="submission" date="2023-08" db="EMBL/GenBank/DDBJ databases">
        <title>A Necator americanus chromosomal reference genome.</title>
        <authorList>
            <person name="Ilik V."/>
            <person name="Petrzelkova K.J."/>
            <person name="Pardy F."/>
            <person name="Fuh T."/>
            <person name="Niatou-Singa F.S."/>
            <person name="Gouil Q."/>
            <person name="Baker L."/>
            <person name="Ritchie M.E."/>
            <person name="Jex A.R."/>
            <person name="Gazzola D."/>
            <person name="Li H."/>
            <person name="Toshio Fujiwara R."/>
            <person name="Zhan B."/>
            <person name="Aroian R.V."/>
            <person name="Pafco B."/>
            <person name="Schwarz E.M."/>
        </authorList>
    </citation>
    <scope>NUCLEOTIDE SEQUENCE [LARGE SCALE GENOMIC DNA]</scope>
    <source>
        <strain evidence="1 2">Aroian</strain>
        <tissue evidence="1">Whole animal</tissue>
    </source>
</reference>
<name>A0ABR1CUG8_NECAM</name>
<organism evidence="1 2">
    <name type="scientific">Necator americanus</name>
    <name type="common">Human hookworm</name>
    <dbReference type="NCBI Taxonomy" id="51031"/>
    <lineage>
        <taxon>Eukaryota</taxon>
        <taxon>Metazoa</taxon>
        <taxon>Ecdysozoa</taxon>
        <taxon>Nematoda</taxon>
        <taxon>Chromadorea</taxon>
        <taxon>Rhabditida</taxon>
        <taxon>Rhabditina</taxon>
        <taxon>Rhabditomorpha</taxon>
        <taxon>Strongyloidea</taxon>
        <taxon>Ancylostomatidae</taxon>
        <taxon>Bunostominae</taxon>
        <taxon>Necator</taxon>
    </lineage>
</organism>
<protein>
    <submittedName>
        <fullName evidence="1">Uncharacterized protein</fullName>
    </submittedName>
</protein>
<dbReference type="Proteomes" id="UP001303046">
    <property type="component" value="Unassembled WGS sequence"/>
</dbReference>